<dbReference type="SUPFAM" id="SSF46689">
    <property type="entry name" value="Homeodomain-like"/>
    <property type="match status" value="1"/>
</dbReference>
<dbReference type="Gene3D" id="1.10.10.60">
    <property type="entry name" value="Homeodomain-like"/>
    <property type="match status" value="1"/>
</dbReference>
<keyword evidence="3" id="KW-0804">Transcription</keyword>
<dbReference type="PANTHER" id="PTHR47506">
    <property type="entry name" value="TRANSCRIPTIONAL REGULATORY PROTEIN"/>
    <property type="match status" value="1"/>
</dbReference>
<feature type="DNA-binding region" description="H-T-H motif" evidence="4">
    <location>
        <begin position="48"/>
        <end position="67"/>
    </location>
</feature>
<evidence type="ECO:0000313" key="8">
    <source>
        <dbReference type="Proteomes" id="UP000240424"/>
    </source>
</evidence>
<dbReference type="RefSeq" id="WP_083746192.1">
    <property type="nucleotide sequence ID" value="NZ_FUEZ01000004.1"/>
</dbReference>
<sequence>MSNSMPLRPPTRQGRPSDGRRAKGLRSRDALLSEAVQQASVDGLEGLTISSLAERLGTAKSSVHAAFGSKEALQIAAIRRAREMLIELVVAPALIVPAGVARLEALGESWFSYLESDVFEGGCLLCSASAEMDGRPGPARDAVAAVMQEWLQLLADSAAAGIGHGDVASGTMPDQVAFDLNSIGMAANWHHQLFGGQTAFPPARRAWADALARLRPDPSPRRRRSKP</sequence>
<dbReference type="Pfam" id="PF00440">
    <property type="entry name" value="TetR_N"/>
    <property type="match status" value="1"/>
</dbReference>
<evidence type="ECO:0000256" key="3">
    <source>
        <dbReference type="ARBA" id="ARBA00023163"/>
    </source>
</evidence>
<keyword evidence="2 4" id="KW-0238">DNA-binding</keyword>
<dbReference type="PANTHER" id="PTHR47506:SF6">
    <property type="entry name" value="HTH-TYPE TRANSCRIPTIONAL REPRESSOR NEMR"/>
    <property type="match status" value="1"/>
</dbReference>
<dbReference type="Gene3D" id="1.10.357.10">
    <property type="entry name" value="Tetracycline Repressor, domain 2"/>
    <property type="match status" value="1"/>
</dbReference>
<accession>A0A2U3PDZ9</accession>
<name>A0A2U3PDZ9_9MYCO</name>
<keyword evidence="8" id="KW-1185">Reference proteome</keyword>
<dbReference type="SUPFAM" id="SSF48498">
    <property type="entry name" value="Tetracyclin repressor-like, C-terminal domain"/>
    <property type="match status" value="1"/>
</dbReference>
<dbReference type="InterPro" id="IPR009057">
    <property type="entry name" value="Homeodomain-like_sf"/>
</dbReference>
<protein>
    <recommendedName>
        <fullName evidence="6">HTH tetR-type domain-containing protein</fullName>
    </recommendedName>
</protein>
<dbReference type="GO" id="GO:0003677">
    <property type="term" value="F:DNA binding"/>
    <property type="evidence" value="ECO:0007669"/>
    <property type="project" value="UniProtKB-UniRule"/>
</dbReference>
<evidence type="ECO:0000256" key="4">
    <source>
        <dbReference type="PROSITE-ProRule" id="PRU00335"/>
    </source>
</evidence>
<evidence type="ECO:0000256" key="5">
    <source>
        <dbReference type="SAM" id="MobiDB-lite"/>
    </source>
</evidence>
<reference evidence="7 8" key="1">
    <citation type="submission" date="2017-01" db="EMBL/GenBank/DDBJ databases">
        <authorList>
            <consortium name="Urmite Genomes"/>
        </authorList>
    </citation>
    <scope>NUCLEOTIDE SEQUENCE [LARGE SCALE GENOMIC DNA]</scope>
    <source>
        <strain evidence="7 8">AB215</strain>
    </source>
</reference>
<dbReference type="Pfam" id="PF16925">
    <property type="entry name" value="TetR_C_13"/>
    <property type="match status" value="1"/>
</dbReference>
<dbReference type="InterPro" id="IPR036271">
    <property type="entry name" value="Tet_transcr_reg_TetR-rel_C_sf"/>
</dbReference>
<dbReference type="InterPro" id="IPR001647">
    <property type="entry name" value="HTH_TetR"/>
</dbReference>
<feature type="compositionally biased region" description="Basic and acidic residues" evidence="5">
    <location>
        <begin position="15"/>
        <end position="25"/>
    </location>
</feature>
<evidence type="ECO:0000256" key="1">
    <source>
        <dbReference type="ARBA" id="ARBA00023015"/>
    </source>
</evidence>
<feature type="region of interest" description="Disordered" evidence="5">
    <location>
        <begin position="1"/>
        <end position="25"/>
    </location>
</feature>
<dbReference type="EMBL" id="FUEZ01000004">
    <property type="protein sequence ID" value="SPM41981.1"/>
    <property type="molecule type" value="Genomic_DNA"/>
</dbReference>
<evidence type="ECO:0000313" key="7">
    <source>
        <dbReference type="EMBL" id="SPM41981.1"/>
    </source>
</evidence>
<gene>
    <name evidence="7" type="ORF">MNAB215_4199</name>
</gene>
<evidence type="ECO:0000259" key="6">
    <source>
        <dbReference type="PROSITE" id="PS50977"/>
    </source>
</evidence>
<organism evidence="7 8">
    <name type="scientific">Mycobacterium numidiamassiliense</name>
    <dbReference type="NCBI Taxonomy" id="1841861"/>
    <lineage>
        <taxon>Bacteria</taxon>
        <taxon>Bacillati</taxon>
        <taxon>Actinomycetota</taxon>
        <taxon>Actinomycetes</taxon>
        <taxon>Mycobacteriales</taxon>
        <taxon>Mycobacteriaceae</taxon>
        <taxon>Mycobacterium</taxon>
    </lineage>
</organism>
<dbReference type="AlphaFoldDB" id="A0A2U3PDZ9"/>
<dbReference type="InterPro" id="IPR011075">
    <property type="entry name" value="TetR_C"/>
</dbReference>
<proteinExistence type="predicted"/>
<keyword evidence="1" id="KW-0805">Transcription regulation</keyword>
<dbReference type="OrthoDB" id="326421at2"/>
<feature type="domain" description="HTH tetR-type" evidence="6">
    <location>
        <begin position="25"/>
        <end position="85"/>
    </location>
</feature>
<dbReference type="Proteomes" id="UP000240424">
    <property type="component" value="Unassembled WGS sequence"/>
</dbReference>
<evidence type="ECO:0000256" key="2">
    <source>
        <dbReference type="ARBA" id="ARBA00023125"/>
    </source>
</evidence>
<dbReference type="STRING" id="1841861.GCA_900157365_02519"/>
<dbReference type="PROSITE" id="PS50977">
    <property type="entry name" value="HTH_TETR_2"/>
    <property type="match status" value="1"/>
</dbReference>